<evidence type="ECO:0000259" key="2">
    <source>
        <dbReference type="Pfam" id="PF08719"/>
    </source>
</evidence>
<dbReference type="OrthoDB" id="206452at2759"/>
<dbReference type="Pfam" id="PF08719">
    <property type="entry name" value="NADAR"/>
    <property type="match status" value="3"/>
</dbReference>
<accession>A0A8K0XQ46</accession>
<protein>
    <recommendedName>
        <fullName evidence="2">NADAR domain-containing protein</fullName>
    </recommendedName>
</protein>
<dbReference type="InterPro" id="IPR037238">
    <property type="entry name" value="YbiA-like_sf"/>
</dbReference>
<dbReference type="CDD" id="cd15457">
    <property type="entry name" value="NADAR"/>
    <property type="match status" value="3"/>
</dbReference>
<dbReference type="Gene3D" id="1.10.357.40">
    <property type="entry name" value="YbiA-like"/>
    <property type="match status" value="3"/>
</dbReference>
<evidence type="ECO:0000256" key="1">
    <source>
        <dbReference type="SAM" id="MobiDB-lite"/>
    </source>
</evidence>
<feature type="compositionally biased region" description="Polar residues" evidence="1">
    <location>
        <begin position="673"/>
        <end position="682"/>
    </location>
</feature>
<dbReference type="SUPFAM" id="SSF143990">
    <property type="entry name" value="YbiA-like"/>
    <property type="match status" value="3"/>
</dbReference>
<feature type="compositionally biased region" description="Basic and acidic residues" evidence="1">
    <location>
        <begin position="498"/>
        <end position="511"/>
    </location>
</feature>
<comment type="caution">
    <text evidence="3">The sequence shown here is derived from an EMBL/GenBank/DDBJ whole genome shotgun (WGS) entry which is preliminary data.</text>
</comment>
<feature type="region of interest" description="Disordered" evidence="1">
    <location>
        <begin position="47"/>
        <end position="128"/>
    </location>
</feature>
<keyword evidence="4" id="KW-1185">Reference proteome</keyword>
<gene>
    <name evidence="3" type="ORF">BXZ70DRAFT_907037</name>
</gene>
<organism evidence="3 4">
    <name type="scientific">Cristinia sonorae</name>
    <dbReference type="NCBI Taxonomy" id="1940300"/>
    <lineage>
        <taxon>Eukaryota</taxon>
        <taxon>Fungi</taxon>
        <taxon>Dikarya</taxon>
        <taxon>Basidiomycota</taxon>
        <taxon>Agaricomycotina</taxon>
        <taxon>Agaricomycetes</taxon>
        <taxon>Agaricomycetidae</taxon>
        <taxon>Agaricales</taxon>
        <taxon>Pleurotineae</taxon>
        <taxon>Stephanosporaceae</taxon>
        <taxon>Cristinia</taxon>
    </lineage>
</organism>
<feature type="domain" description="NADAR" evidence="2">
    <location>
        <begin position="519"/>
        <end position="669"/>
    </location>
</feature>
<feature type="region of interest" description="Disordered" evidence="1">
    <location>
        <begin position="1"/>
        <end position="28"/>
    </location>
</feature>
<reference evidence="3" key="1">
    <citation type="journal article" date="2021" name="New Phytol.">
        <title>Evolutionary innovations through gain and loss of genes in the ectomycorrhizal Boletales.</title>
        <authorList>
            <person name="Wu G."/>
            <person name="Miyauchi S."/>
            <person name="Morin E."/>
            <person name="Kuo A."/>
            <person name="Drula E."/>
            <person name="Varga T."/>
            <person name="Kohler A."/>
            <person name="Feng B."/>
            <person name="Cao Y."/>
            <person name="Lipzen A."/>
            <person name="Daum C."/>
            <person name="Hundley H."/>
            <person name="Pangilinan J."/>
            <person name="Johnson J."/>
            <person name="Barry K."/>
            <person name="LaButti K."/>
            <person name="Ng V."/>
            <person name="Ahrendt S."/>
            <person name="Min B."/>
            <person name="Choi I.G."/>
            <person name="Park H."/>
            <person name="Plett J.M."/>
            <person name="Magnuson J."/>
            <person name="Spatafora J.W."/>
            <person name="Nagy L.G."/>
            <person name="Henrissat B."/>
            <person name="Grigoriev I.V."/>
            <person name="Yang Z.L."/>
            <person name="Xu J."/>
            <person name="Martin F.M."/>
        </authorList>
    </citation>
    <scope>NUCLEOTIDE SEQUENCE</scope>
    <source>
        <strain evidence="3">KKN 215</strain>
    </source>
</reference>
<feature type="compositionally biased region" description="Basic and acidic residues" evidence="1">
    <location>
        <begin position="109"/>
        <end position="118"/>
    </location>
</feature>
<feature type="region of interest" description="Disordered" evidence="1">
    <location>
        <begin position="667"/>
        <end position="699"/>
    </location>
</feature>
<dbReference type="NCBIfam" id="TIGR02464">
    <property type="entry name" value="ribofla_fusion"/>
    <property type="match status" value="1"/>
</dbReference>
<dbReference type="EMBL" id="JAEVFJ010000014">
    <property type="protein sequence ID" value="KAH8100871.1"/>
    <property type="molecule type" value="Genomic_DNA"/>
</dbReference>
<evidence type="ECO:0000313" key="3">
    <source>
        <dbReference type="EMBL" id="KAH8100871.1"/>
    </source>
</evidence>
<dbReference type="AlphaFoldDB" id="A0A8K0XQ46"/>
<feature type="compositionally biased region" description="Basic and acidic residues" evidence="1">
    <location>
        <begin position="288"/>
        <end position="312"/>
    </location>
</feature>
<proteinExistence type="predicted"/>
<feature type="compositionally biased region" description="Basic residues" evidence="1">
    <location>
        <begin position="74"/>
        <end position="86"/>
    </location>
</feature>
<feature type="domain" description="NADAR" evidence="2">
    <location>
        <begin position="337"/>
        <end position="479"/>
    </location>
</feature>
<dbReference type="InterPro" id="IPR012816">
    <property type="entry name" value="NADAR"/>
</dbReference>
<dbReference type="Proteomes" id="UP000813824">
    <property type="component" value="Unassembled WGS sequence"/>
</dbReference>
<feature type="region of interest" description="Disordered" evidence="1">
    <location>
        <begin position="151"/>
        <end position="334"/>
    </location>
</feature>
<name>A0A8K0XQ46_9AGAR</name>
<feature type="domain" description="NADAR" evidence="2">
    <location>
        <begin position="738"/>
        <end position="855"/>
    </location>
</feature>
<evidence type="ECO:0000313" key="4">
    <source>
        <dbReference type="Proteomes" id="UP000813824"/>
    </source>
</evidence>
<sequence>MTIPMGPPRMAGTMNNGFPHGPANQHWQPESGVRARDMLGQPLLSGGMNPQPQMDEFGGMDDGFDLHGPPHGQVHSHRGPQKRGPGRHPVPNFDPSFNPDNQPPFAAGQRDHSEDHMLGSRPPHMPPLLGDDDMPMDDDMSLGNTFSHGRTMGQGFDEQSMGMGGPPQFNNGPTFGRRGAMRGQNTTMGNGGFLPLGDMHGPLGSGGHGQDGEDDFMGGPGNFPSSHHGGADMTVDDSHPFPHIQEPSSRIGRSGPIPRRQRRFSDSNLPSQRPFRESFDITGRPVGLRRDVDTYDRDGDSTRYARSDPADRRSHRVNYDDDTTTSSSSGPRRKQILFYDEKKPYFAFSNRSPYSVVYKGRKYPTAEHLYHALKFEHHRPDISEIIRTCSSRANVAISEARRYESQIRSDWQSVKLRKMEEIVALKFEQHRDLRDQLLDTGDDELVEASYIDSYWGVGKDGHGRNEFGRILQRLRKDLRRGGNSRSRKRYSSPRSSSRPREETRYSSDRGRRTQGSVHFFDPHQPHFGFNNFSPYPVKYQGKRYPTSQHLFQALKPFSHAELSQFLNHDPGLAEHIRTFSEYPDIITAEAHRREGEVRRDWRSIASSMMEEVLWHKFNQHPELKRELLATGNANIIFDSREDVRWGVGSDGRGRNELGRALEKVRSRLRSGTYPRSRSSSQLPAYRDFEIPPPAYDQGRGGMAFRSMPIRPAKLTRHHSRGPSLPNIMNGLFGRRNREQIFEKHRPDLAEHIRTCSSNPHTAIAEARRFANDVRSDWRSVNGRKVSPTLNHHTQMEETLFQKFTQHRSLGEMLVETGDDELIEENDRDSYWGIGPDGRGRNEFGKILEKVRSRLRR</sequence>
<feature type="region of interest" description="Disordered" evidence="1">
    <location>
        <begin position="478"/>
        <end position="516"/>
    </location>
</feature>